<keyword evidence="6" id="KW-0949">S-adenosyl-L-methionine</keyword>
<dbReference type="OrthoDB" id="6627536at2759"/>
<feature type="domain" description="SET" evidence="10">
    <location>
        <begin position="101"/>
        <end position="217"/>
    </location>
</feature>
<keyword evidence="5 11" id="KW-0808">Transferase</keyword>
<gene>
    <name evidence="11" type="primary">set9</name>
    <name evidence="11" type="ORF">H4219_006280</name>
</gene>
<feature type="compositionally biased region" description="Low complexity" evidence="9">
    <location>
        <begin position="580"/>
        <end position="598"/>
    </location>
</feature>
<dbReference type="CDD" id="cd10524">
    <property type="entry name" value="SET_Suv4-20-like"/>
    <property type="match status" value="1"/>
</dbReference>
<evidence type="ECO:0000259" key="10">
    <source>
        <dbReference type="PROSITE" id="PS50280"/>
    </source>
</evidence>
<dbReference type="PANTHER" id="PTHR12977:SF4">
    <property type="entry name" value="HISTONE-LYSINE N-METHYLTRANSFERASE KMT5B"/>
    <property type="match status" value="1"/>
</dbReference>
<dbReference type="PROSITE" id="PS50280">
    <property type="entry name" value="SET"/>
    <property type="match status" value="1"/>
</dbReference>
<dbReference type="AlphaFoldDB" id="A0A9W8DHY7"/>
<dbReference type="Gene3D" id="2.30.30.140">
    <property type="match status" value="1"/>
</dbReference>
<sequence>MDPITLSKYDDLLSDVLLDQVGLWFTTRKMLPRHRKARVPDNQGLSIVKKVASGNTSLPEAVEELTRIEYITAFLRHKSQIRYQDFCLHAARYFSMYLPEAGYEVSLTSRYKAVSGQDEACVIATKPFMVGEIISLCSGSIACLDEANLRRMEKERADFSVMWWSKKKHMCLFLGPARFVNHDCDSNCRFTALGSDAICFQALKNIKPGEEITTHYGHSYFGTNNCECLCSSCERYGRGWFAKALGSPTRESNSINGKGMSSPPRKMRTRNGRRATISALNKTSPDTNMIACSNCKYTTCTISETPTPTNSEETSRDICIRCQRHKLLFGLNWPNRPESHIKKSRRKSTTNSNHKRSSAPSSNRKKRKLQASAEPEETNNEYLTSIYSDGNGTLPDLQKMYNRKLPGTPVFVDPLDQKMDMWWPAIIVNNGPEGLEVCYIENGSYSECHPDEVQLFNPFTEPFTGWFKNNPDMINIPVIRRAMCYFEWRFLAPLDRPSLPMVSKSTGLVNGYRQSHKRFKRERTPYSKHRTSTQSSIDTAVSGIESKLLSTNDHDKISNCGESVTTDDNSTTIVNIDSISATSASSPSPTPLSITPTTQTNASNINGIHNDKTLRTFQGLKYNKSTQLGVNEILQLAKTFPNSVDNDTWLLTLPPLQPDQFYITIPQPGVDALQTDDKAPNAAEEPPLHKCIAAYTLQVGDEAIIIDGRDAKPYHGRIEDVDIIYNEKRQGFFYYVHFKGWNRKFDEWVSPCRILKIVLQS</sequence>
<evidence type="ECO:0000313" key="12">
    <source>
        <dbReference type="Proteomes" id="UP001150538"/>
    </source>
</evidence>
<evidence type="ECO:0000256" key="6">
    <source>
        <dbReference type="ARBA" id="ARBA00022691"/>
    </source>
</evidence>
<name>A0A9W8DHY7_9FUNG</name>
<evidence type="ECO:0000256" key="7">
    <source>
        <dbReference type="ARBA" id="ARBA00022853"/>
    </source>
</evidence>
<evidence type="ECO:0000256" key="3">
    <source>
        <dbReference type="ARBA" id="ARBA00022454"/>
    </source>
</evidence>
<comment type="caution">
    <text evidence="11">The sequence shown here is derived from an EMBL/GenBank/DDBJ whole genome shotgun (WGS) entry which is preliminary data.</text>
</comment>
<dbReference type="SMART" id="SM00317">
    <property type="entry name" value="SET"/>
    <property type="match status" value="1"/>
</dbReference>
<dbReference type="InterPro" id="IPR025995">
    <property type="entry name" value="Tudor-knot"/>
</dbReference>
<feature type="region of interest" description="Disordered" evidence="9">
    <location>
        <begin position="333"/>
        <end position="385"/>
    </location>
</feature>
<keyword evidence="7" id="KW-0156">Chromatin regulator</keyword>
<keyword evidence="8" id="KW-0539">Nucleus</keyword>
<dbReference type="GO" id="GO:0005634">
    <property type="term" value="C:nucleus"/>
    <property type="evidence" value="ECO:0007669"/>
    <property type="project" value="UniProtKB-SubCell"/>
</dbReference>
<dbReference type="GO" id="GO:0032259">
    <property type="term" value="P:methylation"/>
    <property type="evidence" value="ECO:0007669"/>
    <property type="project" value="UniProtKB-KW"/>
</dbReference>
<keyword evidence="4 11" id="KW-0489">Methyltransferase</keyword>
<evidence type="ECO:0000256" key="4">
    <source>
        <dbReference type="ARBA" id="ARBA00022603"/>
    </source>
</evidence>
<evidence type="ECO:0000256" key="9">
    <source>
        <dbReference type="SAM" id="MobiDB-lite"/>
    </source>
</evidence>
<evidence type="ECO:0000256" key="5">
    <source>
        <dbReference type="ARBA" id="ARBA00022679"/>
    </source>
</evidence>
<dbReference type="GO" id="GO:0042799">
    <property type="term" value="F:histone H4K20 methyltransferase activity"/>
    <property type="evidence" value="ECO:0007669"/>
    <property type="project" value="TreeGrafter"/>
</dbReference>
<dbReference type="InterPro" id="IPR001214">
    <property type="entry name" value="SET_dom"/>
</dbReference>
<dbReference type="SUPFAM" id="SSF54160">
    <property type="entry name" value="Chromo domain-like"/>
    <property type="match status" value="1"/>
</dbReference>
<feature type="compositionally biased region" description="Basic residues" evidence="9">
    <location>
        <begin position="342"/>
        <end position="369"/>
    </location>
</feature>
<protein>
    <submittedName>
        <fullName evidence="11">Histone lysine methyltransferase Set9</fullName>
        <ecNumber evidence="11">2.1.1.354</ecNumber>
    </submittedName>
</protein>
<dbReference type="PANTHER" id="PTHR12977">
    <property type="entry name" value="SUPPRESSOR OF VARIEGATION 4-20-RELATED"/>
    <property type="match status" value="1"/>
</dbReference>
<dbReference type="EMBL" id="JANBPU010000628">
    <property type="protein sequence ID" value="KAJ1910110.1"/>
    <property type="molecule type" value="Genomic_DNA"/>
</dbReference>
<evidence type="ECO:0000256" key="8">
    <source>
        <dbReference type="ARBA" id="ARBA00023242"/>
    </source>
</evidence>
<dbReference type="SUPFAM" id="SSF82199">
    <property type="entry name" value="SET domain"/>
    <property type="match status" value="1"/>
</dbReference>
<keyword evidence="3" id="KW-0158">Chromosome</keyword>
<dbReference type="EC" id="2.1.1.354" evidence="11"/>
<proteinExistence type="predicted"/>
<dbReference type="Pfam" id="PF00856">
    <property type="entry name" value="SET"/>
    <property type="match status" value="1"/>
</dbReference>
<evidence type="ECO:0000256" key="2">
    <source>
        <dbReference type="ARBA" id="ARBA00004286"/>
    </source>
</evidence>
<dbReference type="InterPro" id="IPR016197">
    <property type="entry name" value="Chromo-like_dom_sf"/>
</dbReference>
<dbReference type="GO" id="GO:0140999">
    <property type="term" value="F:histone H3K4 trimethyltransferase activity"/>
    <property type="evidence" value="ECO:0007669"/>
    <property type="project" value="UniProtKB-EC"/>
</dbReference>
<comment type="subcellular location">
    <subcellularLocation>
        <location evidence="2">Chromosome</location>
    </subcellularLocation>
    <subcellularLocation>
        <location evidence="1">Nucleus</location>
    </subcellularLocation>
</comment>
<dbReference type="InterPro" id="IPR039977">
    <property type="entry name" value="Suv4-20/Set9"/>
</dbReference>
<evidence type="ECO:0000256" key="1">
    <source>
        <dbReference type="ARBA" id="ARBA00004123"/>
    </source>
</evidence>
<dbReference type="InterPro" id="IPR046341">
    <property type="entry name" value="SET_dom_sf"/>
</dbReference>
<dbReference type="Gene3D" id="2.170.270.10">
    <property type="entry name" value="SET domain"/>
    <property type="match status" value="1"/>
</dbReference>
<organism evidence="11 12">
    <name type="scientific">Mycoemilia scoparia</name>
    <dbReference type="NCBI Taxonomy" id="417184"/>
    <lineage>
        <taxon>Eukaryota</taxon>
        <taxon>Fungi</taxon>
        <taxon>Fungi incertae sedis</taxon>
        <taxon>Zoopagomycota</taxon>
        <taxon>Kickxellomycotina</taxon>
        <taxon>Kickxellomycetes</taxon>
        <taxon>Kickxellales</taxon>
        <taxon>Kickxellaceae</taxon>
        <taxon>Mycoemilia</taxon>
    </lineage>
</organism>
<evidence type="ECO:0000313" key="11">
    <source>
        <dbReference type="EMBL" id="KAJ1910110.1"/>
    </source>
</evidence>
<dbReference type="Proteomes" id="UP001150538">
    <property type="component" value="Unassembled WGS sequence"/>
</dbReference>
<dbReference type="InterPro" id="IPR041938">
    <property type="entry name" value="Hist-Lys_N-MTase_N"/>
</dbReference>
<dbReference type="Pfam" id="PF11717">
    <property type="entry name" value="Tudor-knot"/>
    <property type="match status" value="1"/>
</dbReference>
<feature type="region of interest" description="Disordered" evidence="9">
    <location>
        <begin position="580"/>
        <end position="606"/>
    </location>
</feature>
<keyword evidence="12" id="KW-1185">Reference proteome</keyword>
<dbReference type="Gene3D" id="1.10.10.1700">
    <property type="entry name" value="Histone-lysine N-methyltransferase"/>
    <property type="match status" value="1"/>
</dbReference>
<reference evidence="11" key="1">
    <citation type="submission" date="2022-07" db="EMBL/GenBank/DDBJ databases">
        <title>Phylogenomic reconstructions and comparative analyses of Kickxellomycotina fungi.</title>
        <authorList>
            <person name="Reynolds N.K."/>
            <person name="Stajich J.E."/>
            <person name="Barry K."/>
            <person name="Grigoriev I.V."/>
            <person name="Crous P."/>
            <person name="Smith M.E."/>
        </authorList>
    </citation>
    <scope>NUCLEOTIDE SEQUENCE</scope>
    <source>
        <strain evidence="11">NBRC 100468</strain>
    </source>
</reference>
<feature type="region of interest" description="Disordered" evidence="9">
    <location>
        <begin position="251"/>
        <end position="271"/>
    </location>
</feature>
<dbReference type="GO" id="GO:0005694">
    <property type="term" value="C:chromosome"/>
    <property type="evidence" value="ECO:0007669"/>
    <property type="project" value="UniProtKB-SubCell"/>
</dbReference>
<accession>A0A9W8DHY7</accession>